<dbReference type="InterPro" id="IPR016040">
    <property type="entry name" value="NAD(P)-bd_dom"/>
</dbReference>
<dbReference type="InterPro" id="IPR036291">
    <property type="entry name" value="NAD(P)-bd_dom_sf"/>
</dbReference>
<dbReference type="Proteomes" id="UP001165283">
    <property type="component" value="Unassembled WGS sequence"/>
</dbReference>
<dbReference type="PRINTS" id="PR01713">
    <property type="entry name" value="NUCEPIMERASE"/>
</dbReference>
<organism evidence="2 3">
    <name type="scientific">Pseudonocardia humida</name>
    <dbReference type="NCBI Taxonomy" id="2800819"/>
    <lineage>
        <taxon>Bacteria</taxon>
        <taxon>Bacillati</taxon>
        <taxon>Actinomycetota</taxon>
        <taxon>Actinomycetes</taxon>
        <taxon>Pseudonocardiales</taxon>
        <taxon>Pseudonocardiaceae</taxon>
        <taxon>Pseudonocardia</taxon>
    </lineage>
</organism>
<dbReference type="EMBL" id="JAGSOV010000028">
    <property type="protein sequence ID" value="MCO1656015.1"/>
    <property type="molecule type" value="Genomic_DNA"/>
</dbReference>
<proteinExistence type="predicted"/>
<gene>
    <name evidence="2" type="ORF">KDL28_13225</name>
</gene>
<feature type="domain" description="NAD(P)-binding" evidence="1">
    <location>
        <begin position="8"/>
        <end position="303"/>
    </location>
</feature>
<keyword evidence="2" id="KW-0456">Lyase</keyword>
<keyword evidence="3" id="KW-1185">Reference proteome</keyword>
<dbReference type="Gene3D" id="3.90.25.10">
    <property type="entry name" value="UDP-galactose 4-epimerase, domain 1"/>
    <property type="match status" value="1"/>
</dbReference>
<name>A0ABT0ZZB0_9PSEU</name>
<dbReference type="Gene3D" id="3.40.50.720">
    <property type="entry name" value="NAD(P)-binding Rossmann-like Domain"/>
    <property type="match status" value="1"/>
</dbReference>
<dbReference type="RefSeq" id="WP_252438337.1">
    <property type="nucleotide sequence ID" value="NZ_JAGSOV010000028.1"/>
</dbReference>
<protein>
    <submittedName>
        <fullName evidence="2">GDP-mannose 4,6-dehydratase</fullName>
        <ecNumber evidence="2">4.2.1.47</ecNumber>
    </submittedName>
</protein>
<evidence type="ECO:0000259" key="1">
    <source>
        <dbReference type="Pfam" id="PF16363"/>
    </source>
</evidence>
<dbReference type="GO" id="GO:0008446">
    <property type="term" value="F:GDP-mannose 4,6-dehydratase activity"/>
    <property type="evidence" value="ECO:0007669"/>
    <property type="project" value="UniProtKB-EC"/>
</dbReference>
<accession>A0ABT0ZZB0</accession>
<reference evidence="2" key="1">
    <citation type="submission" date="2021-04" db="EMBL/GenBank/DDBJ databases">
        <title>Pseudonocardia sp. nov., isolated from sandy soil of mangrove forest.</title>
        <authorList>
            <person name="Zan Z."/>
            <person name="Huang R."/>
            <person name="Liu W."/>
        </authorList>
    </citation>
    <scope>NUCLEOTIDE SEQUENCE</scope>
    <source>
        <strain evidence="2">S2-4</strain>
    </source>
</reference>
<evidence type="ECO:0000313" key="2">
    <source>
        <dbReference type="EMBL" id="MCO1656015.1"/>
    </source>
</evidence>
<sequence>MSTTGTPLVVGGAGFIGSALVRHLAAQGPVRVLDDLSTGRAENIDGVDGVEFVRGSLLDDDVARAAMRGASTVFHLATLGVRHSIHDPVANHEVNATGTLRLLEIARELGTERFVYVSTSEVYGTAETVPMDEDHPTRPHTVYGGAKLAGEAYTRAYHTTYGLPTVVIRPFNAYGPRSHHEGDSGEVIPKFIVRARNGLAPLIFGDGRQTRDFTYVDDSARGIAAAGSAPEAVGRTINVGSGREITVRELAELVTAAAGRPDLAPEYHPDRPGDVRRLFSDSALAADVLGWKPEVSLREGIARLLEWHDSQGTDWAAALSEDVSYNWKPRG</sequence>
<dbReference type="Pfam" id="PF16363">
    <property type="entry name" value="GDP_Man_Dehyd"/>
    <property type="match status" value="1"/>
</dbReference>
<evidence type="ECO:0000313" key="3">
    <source>
        <dbReference type="Proteomes" id="UP001165283"/>
    </source>
</evidence>
<dbReference type="SUPFAM" id="SSF51735">
    <property type="entry name" value="NAD(P)-binding Rossmann-fold domains"/>
    <property type="match status" value="1"/>
</dbReference>
<dbReference type="PANTHER" id="PTHR43000">
    <property type="entry name" value="DTDP-D-GLUCOSE 4,6-DEHYDRATASE-RELATED"/>
    <property type="match status" value="1"/>
</dbReference>
<comment type="caution">
    <text evidence="2">The sequence shown here is derived from an EMBL/GenBank/DDBJ whole genome shotgun (WGS) entry which is preliminary data.</text>
</comment>
<dbReference type="EC" id="4.2.1.47" evidence="2"/>